<reference evidence="2 3" key="1">
    <citation type="submission" date="2024-01" db="EMBL/GenBank/DDBJ databases">
        <title>The complete chloroplast genome sequence of Lithospermum erythrorhizon: insights into the phylogenetic relationship among Boraginaceae species and the maternal lineages of purple gromwells.</title>
        <authorList>
            <person name="Okada T."/>
            <person name="Watanabe K."/>
        </authorList>
    </citation>
    <scope>NUCLEOTIDE SEQUENCE [LARGE SCALE GENOMIC DNA]</scope>
</reference>
<dbReference type="EMBL" id="BAABME010032279">
    <property type="protein sequence ID" value="GAA0148934.1"/>
    <property type="molecule type" value="Genomic_DNA"/>
</dbReference>
<organism evidence="2 3">
    <name type="scientific">Lithospermum erythrorhizon</name>
    <name type="common">Purple gromwell</name>
    <name type="synonym">Lithospermum officinale var. erythrorhizon</name>
    <dbReference type="NCBI Taxonomy" id="34254"/>
    <lineage>
        <taxon>Eukaryota</taxon>
        <taxon>Viridiplantae</taxon>
        <taxon>Streptophyta</taxon>
        <taxon>Embryophyta</taxon>
        <taxon>Tracheophyta</taxon>
        <taxon>Spermatophyta</taxon>
        <taxon>Magnoliopsida</taxon>
        <taxon>eudicotyledons</taxon>
        <taxon>Gunneridae</taxon>
        <taxon>Pentapetalae</taxon>
        <taxon>asterids</taxon>
        <taxon>lamiids</taxon>
        <taxon>Boraginales</taxon>
        <taxon>Boraginaceae</taxon>
        <taxon>Boraginoideae</taxon>
        <taxon>Lithospermeae</taxon>
        <taxon>Lithospermum</taxon>
    </lineage>
</organism>
<protein>
    <submittedName>
        <fullName evidence="2">Uncharacterized protein</fullName>
    </submittedName>
</protein>
<sequence>MAKLIDGADGREPPSANASPSTGRSRHDPRLMKGRPASPTTQLTSELLENGDALASPLFLSSGIGQTPSIISIVLGLFGLALGHEGVVYNEDAHRLPLFLDNMSTTIDQCLALQS</sequence>
<accession>A0AAV3PBB0</accession>
<dbReference type="AlphaFoldDB" id="A0AAV3PBB0"/>
<dbReference type="Proteomes" id="UP001454036">
    <property type="component" value="Unassembled WGS sequence"/>
</dbReference>
<evidence type="ECO:0000313" key="2">
    <source>
        <dbReference type="EMBL" id="GAA0148934.1"/>
    </source>
</evidence>
<keyword evidence="3" id="KW-1185">Reference proteome</keyword>
<proteinExistence type="predicted"/>
<evidence type="ECO:0000256" key="1">
    <source>
        <dbReference type="SAM" id="MobiDB-lite"/>
    </source>
</evidence>
<feature type="compositionally biased region" description="Basic and acidic residues" evidence="1">
    <location>
        <begin position="1"/>
        <end position="12"/>
    </location>
</feature>
<gene>
    <name evidence="2" type="ORF">LIER_43027</name>
</gene>
<feature type="region of interest" description="Disordered" evidence="1">
    <location>
        <begin position="1"/>
        <end position="41"/>
    </location>
</feature>
<name>A0AAV3PBB0_LITER</name>
<comment type="caution">
    <text evidence="2">The sequence shown here is derived from an EMBL/GenBank/DDBJ whole genome shotgun (WGS) entry which is preliminary data.</text>
</comment>
<evidence type="ECO:0000313" key="3">
    <source>
        <dbReference type="Proteomes" id="UP001454036"/>
    </source>
</evidence>